<dbReference type="InterPro" id="IPR001544">
    <property type="entry name" value="Aminotrans_IV"/>
</dbReference>
<dbReference type="SUPFAM" id="SSF56752">
    <property type="entry name" value="D-aminoacid aminotransferase-like PLP-dependent enzymes"/>
    <property type="match status" value="1"/>
</dbReference>
<accession>A0AAU8JRU9</accession>
<name>A0AAU8JRU9_9ACTN</name>
<dbReference type="NCBIfam" id="NF006734">
    <property type="entry name" value="PRK09266.1"/>
    <property type="match status" value="1"/>
</dbReference>
<dbReference type="Gene3D" id="3.30.470.10">
    <property type="match status" value="1"/>
</dbReference>
<proteinExistence type="predicted"/>
<dbReference type="InterPro" id="IPR043132">
    <property type="entry name" value="BCAT-like_C"/>
</dbReference>
<gene>
    <name evidence="1" type="ORF">ABWK59_08875</name>
</gene>
<organism evidence="1">
    <name type="scientific">Kitasatospora camelliae</name>
    <dbReference type="NCBI Taxonomy" id="3156397"/>
    <lineage>
        <taxon>Bacteria</taxon>
        <taxon>Bacillati</taxon>
        <taxon>Actinomycetota</taxon>
        <taxon>Actinomycetes</taxon>
        <taxon>Kitasatosporales</taxon>
        <taxon>Streptomycetaceae</taxon>
        <taxon>Kitasatospora</taxon>
    </lineage>
</organism>
<dbReference type="Pfam" id="PF01063">
    <property type="entry name" value="Aminotran_4"/>
    <property type="match status" value="1"/>
</dbReference>
<dbReference type="AlphaFoldDB" id="A0AAU8JRU9"/>
<evidence type="ECO:0000313" key="1">
    <source>
        <dbReference type="EMBL" id="XCM79031.1"/>
    </source>
</evidence>
<keyword evidence="1" id="KW-0032">Aminotransferase</keyword>
<dbReference type="InterPro" id="IPR043131">
    <property type="entry name" value="BCAT-like_N"/>
</dbReference>
<protein>
    <submittedName>
        <fullName evidence="1">Aminotransferase class IV</fullName>
    </submittedName>
</protein>
<dbReference type="EMBL" id="CP159872">
    <property type="protein sequence ID" value="XCM79031.1"/>
    <property type="molecule type" value="Genomic_DNA"/>
</dbReference>
<keyword evidence="1" id="KW-0808">Transferase</keyword>
<reference evidence="1" key="1">
    <citation type="submission" date="2024-06" db="EMBL/GenBank/DDBJ databases">
        <title>The genome sequences of Kitasatospora sp. strain HUAS MG31.</title>
        <authorList>
            <person name="Mo P."/>
        </authorList>
    </citation>
    <scope>NUCLEOTIDE SEQUENCE</scope>
    <source>
        <strain evidence="1">HUAS MG31</strain>
    </source>
</reference>
<dbReference type="KEGG" id="kcm:ABWK59_08875"/>
<dbReference type="GO" id="GO:0008483">
    <property type="term" value="F:transaminase activity"/>
    <property type="evidence" value="ECO:0007669"/>
    <property type="project" value="UniProtKB-KW"/>
</dbReference>
<dbReference type="InterPro" id="IPR036038">
    <property type="entry name" value="Aminotransferase-like"/>
</dbReference>
<dbReference type="RefSeq" id="WP_354639370.1">
    <property type="nucleotide sequence ID" value="NZ_CP159872.1"/>
</dbReference>
<dbReference type="Gene3D" id="3.20.10.10">
    <property type="entry name" value="D-amino Acid Aminotransferase, subunit A, domain 2"/>
    <property type="match status" value="1"/>
</dbReference>
<sequence>MAELDGRPVTPEQLQALALTNYGHFTTLRVEDGRVRGLALHLDRLERDCRTLFGTPLDLDRVRSYARRAAPAAGAAVIRLTVFDPALDVGTIGSEPAPRVLVTTRPAGGLDLGPLRVRSVRYQRDLPEVKGVGLFGALHHRRAARLAGWDDVLFTDAAGRFTEGGTWNVGFVRGTEVVWPQGAYLAGTAMRLLRAELPGTEEPVTSPEGFDAAFATNAAVGVRPLGAIDGTALAAEHPVVERLRATYRQVPGEPL</sequence>